<dbReference type="SUPFAM" id="SSF57756">
    <property type="entry name" value="Retrovirus zinc finger-like domains"/>
    <property type="match status" value="1"/>
</dbReference>
<dbReference type="GO" id="GO:0003676">
    <property type="term" value="F:nucleic acid binding"/>
    <property type="evidence" value="ECO:0007669"/>
    <property type="project" value="InterPro"/>
</dbReference>
<dbReference type="SMART" id="SM00343">
    <property type="entry name" value="ZnF_C2HC"/>
    <property type="match status" value="1"/>
</dbReference>
<dbReference type="InterPro" id="IPR001878">
    <property type="entry name" value="Znf_CCHC"/>
</dbReference>
<dbReference type="GO" id="GO:0008270">
    <property type="term" value="F:zinc ion binding"/>
    <property type="evidence" value="ECO:0007669"/>
    <property type="project" value="UniProtKB-KW"/>
</dbReference>
<evidence type="ECO:0000259" key="2">
    <source>
        <dbReference type="PROSITE" id="PS50158"/>
    </source>
</evidence>
<evidence type="ECO:0000313" key="3">
    <source>
        <dbReference type="EnsemblPlants" id="Bo01558s030.1"/>
    </source>
</evidence>
<feature type="domain" description="CCHC-type" evidence="2">
    <location>
        <begin position="3"/>
        <end position="16"/>
    </location>
</feature>
<keyword evidence="1" id="KW-0479">Metal-binding</keyword>
<dbReference type="PROSITE" id="PS50158">
    <property type="entry name" value="ZF_CCHC"/>
    <property type="match status" value="1"/>
</dbReference>
<accession>A0A0D2ZV94</accession>
<dbReference type="Gramene" id="Bo01558s030.1">
    <property type="protein sequence ID" value="Bo01558s030.1"/>
    <property type="gene ID" value="Bo01558s030"/>
</dbReference>
<keyword evidence="1" id="KW-0863">Zinc-finger</keyword>
<name>A0A0D2ZV94_BRAOL</name>
<protein>
    <recommendedName>
        <fullName evidence="2">CCHC-type domain-containing protein</fullName>
    </recommendedName>
</protein>
<organism evidence="3 4">
    <name type="scientific">Brassica oleracea var. oleracea</name>
    <dbReference type="NCBI Taxonomy" id="109376"/>
    <lineage>
        <taxon>Eukaryota</taxon>
        <taxon>Viridiplantae</taxon>
        <taxon>Streptophyta</taxon>
        <taxon>Embryophyta</taxon>
        <taxon>Tracheophyta</taxon>
        <taxon>Spermatophyta</taxon>
        <taxon>Magnoliopsida</taxon>
        <taxon>eudicotyledons</taxon>
        <taxon>Gunneridae</taxon>
        <taxon>Pentapetalae</taxon>
        <taxon>rosids</taxon>
        <taxon>malvids</taxon>
        <taxon>Brassicales</taxon>
        <taxon>Brassicaceae</taxon>
        <taxon>Brassiceae</taxon>
        <taxon>Brassica</taxon>
    </lineage>
</organism>
<dbReference type="EnsemblPlants" id="Bo01558s030.1">
    <property type="protein sequence ID" value="Bo01558s030.1"/>
    <property type="gene ID" value="Bo01558s030"/>
</dbReference>
<dbReference type="InterPro" id="IPR025724">
    <property type="entry name" value="GAG-pre-integrase_dom"/>
</dbReference>
<evidence type="ECO:0000313" key="4">
    <source>
        <dbReference type="Proteomes" id="UP000032141"/>
    </source>
</evidence>
<dbReference type="InterPro" id="IPR036875">
    <property type="entry name" value="Znf_CCHC_sf"/>
</dbReference>
<reference evidence="3" key="1">
    <citation type="journal article" date="2014" name="Genome Biol.">
        <title>Transcriptome and methylome profiling reveals relics of genome dominance in the mesopolyploid Brassica oleracea.</title>
        <authorList>
            <person name="Parkin I.A."/>
            <person name="Koh C."/>
            <person name="Tang H."/>
            <person name="Robinson S.J."/>
            <person name="Kagale S."/>
            <person name="Clarke W.E."/>
            <person name="Town C.D."/>
            <person name="Nixon J."/>
            <person name="Krishnakumar V."/>
            <person name="Bidwell S.L."/>
            <person name="Denoeud F."/>
            <person name="Belcram H."/>
            <person name="Links M.G."/>
            <person name="Just J."/>
            <person name="Clarke C."/>
            <person name="Bender T."/>
            <person name="Huebert T."/>
            <person name="Mason A.S."/>
            <person name="Pires J.C."/>
            <person name="Barker G."/>
            <person name="Moore J."/>
            <person name="Walley P.G."/>
            <person name="Manoli S."/>
            <person name="Batley J."/>
            <person name="Edwards D."/>
            <person name="Nelson M.N."/>
            <person name="Wang X."/>
            <person name="Paterson A.H."/>
            <person name="King G."/>
            <person name="Bancroft I."/>
            <person name="Chalhoub B."/>
            <person name="Sharpe A.G."/>
        </authorList>
    </citation>
    <scope>NUCLEOTIDE SEQUENCE [LARGE SCALE GENOMIC DNA]</scope>
    <source>
        <strain evidence="3">cv. TO1000</strain>
    </source>
</reference>
<dbReference type="HOGENOM" id="CLU_1598745_0_0_1"/>
<proteinExistence type="predicted"/>
<keyword evidence="4" id="KW-1185">Reference proteome</keyword>
<dbReference type="Gene3D" id="4.10.60.10">
    <property type="entry name" value="Zinc finger, CCHC-type"/>
    <property type="match status" value="1"/>
</dbReference>
<dbReference type="Proteomes" id="UP000032141">
    <property type="component" value="Unassembled WGS sequence"/>
</dbReference>
<sequence>MECYLCHKKGHMKKDCWKLKNKQQGNQEEKVDRVTVTEDQFLILLEGDAINVACQDTSWVIDSRATTHATSQRNLFSTYTTGEKSSSFYWMQAKVSKDAVNAVENDGVMELWHKRLGHMSEKGMFVLSKNEVIPRISSLHLQKCSHCFAGKQHRVSFNSSAPSKKPE</sequence>
<reference evidence="3" key="2">
    <citation type="submission" date="2015-06" db="UniProtKB">
        <authorList>
            <consortium name="EnsemblPlants"/>
        </authorList>
    </citation>
    <scope>IDENTIFICATION</scope>
</reference>
<keyword evidence="1" id="KW-0862">Zinc</keyword>
<dbReference type="OMA" id="MECYLCH"/>
<dbReference type="AlphaFoldDB" id="A0A0D2ZV94"/>
<evidence type="ECO:0000256" key="1">
    <source>
        <dbReference type="PROSITE-ProRule" id="PRU00047"/>
    </source>
</evidence>
<dbReference type="Pfam" id="PF13976">
    <property type="entry name" value="gag_pre-integrs"/>
    <property type="match status" value="1"/>
</dbReference>